<evidence type="ECO:0000313" key="2">
    <source>
        <dbReference type="Proteomes" id="UP001529272"/>
    </source>
</evidence>
<protein>
    <submittedName>
        <fullName evidence="1">Uncharacterized protein</fullName>
    </submittedName>
</protein>
<dbReference type="RefSeq" id="WP_069954067.1">
    <property type="nucleotide sequence ID" value="NZ_CP012886.2"/>
</dbReference>
<comment type="caution">
    <text evidence="1">The sequence shown here is derived from an EMBL/GenBank/DDBJ whole genome shotgun (WGS) entry which is preliminary data.</text>
</comment>
<dbReference type="EMBL" id="JASZZX010000016">
    <property type="protein sequence ID" value="MDM3927747.1"/>
    <property type="molecule type" value="Genomic_DNA"/>
</dbReference>
<gene>
    <name evidence="1" type="ORF">QRB35_17190</name>
</gene>
<keyword evidence="2" id="KW-1185">Reference proteome</keyword>
<reference evidence="2" key="2">
    <citation type="submission" date="2023-06" db="EMBL/GenBank/DDBJ databases">
        <title>Itaconate inhibition of nontuberculous mycobacteria.</title>
        <authorList>
            <person name="Spilker T."/>
        </authorList>
    </citation>
    <scope>NUCLEOTIDE SEQUENCE [LARGE SCALE GENOMIC DNA]</scope>
    <source>
        <strain evidence="2">FLAC1071</strain>
    </source>
</reference>
<evidence type="ECO:0000313" key="1">
    <source>
        <dbReference type="EMBL" id="MDM3927747.1"/>
    </source>
</evidence>
<dbReference type="Proteomes" id="UP001529272">
    <property type="component" value="Unassembled WGS sequence"/>
</dbReference>
<name>A0ABT7P3B1_MYCIT</name>
<sequence>MTPLVITASELRAVDRIVGMQRHGAGDKVSTRHDVVAVGAGEHPVIGGECIRLQPRGLLPPGHERNFWNGANYFGETLFHVARA</sequence>
<reference evidence="1 2" key="1">
    <citation type="submission" date="2023-06" db="EMBL/GenBank/DDBJ databases">
        <title>Itaconate inhibition of nontuberculous mycobacteria.</title>
        <authorList>
            <person name="Breen P."/>
            <person name="Zimbric M."/>
            <person name="Caverly L."/>
        </authorList>
    </citation>
    <scope>NUCLEOTIDE SEQUENCE [LARGE SCALE GENOMIC DNA]</scope>
    <source>
        <strain evidence="1 2">FLAC1071</strain>
    </source>
</reference>
<accession>A0ABT7P3B1</accession>
<organism evidence="1 2">
    <name type="scientific">Mycobacterium intracellulare subsp. chimaera</name>
    <dbReference type="NCBI Taxonomy" id="222805"/>
    <lineage>
        <taxon>Bacteria</taxon>
        <taxon>Bacillati</taxon>
        <taxon>Actinomycetota</taxon>
        <taxon>Actinomycetes</taxon>
        <taxon>Mycobacteriales</taxon>
        <taxon>Mycobacteriaceae</taxon>
        <taxon>Mycobacterium</taxon>
        <taxon>Mycobacterium avium complex (MAC)</taxon>
    </lineage>
</organism>
<proteinExistence type="predicted"/>